<dbReference type="Pfam" id="PF13408">
    <property type="entry name" value="Zn_ribbon_recom"/>
    <property type="match status" value="1"/>
</dbReference>
<protein>
    <submittedName>
        <fullName evidence="6">Site-specific recombinase</fullName>
    </submittedName>
</protein>
<dbReference type="PROSITE" id="PS51736">
    <property type="entry name" value="RECOMBINASES_3"/>
    <property type="match status" value="1"/>
</dbReference>
<evidence type="ECO:0000256" key="1">
    <source>
        <dbReference type="ARBA" id="ARBA00023125"/>
    </source>
</evidence>
<dbReference type="RefSeq" id="WP_284334071.1">
    <property type="nucleotide sequence ID" value="NZ_BSOA01000050.1"/>
</dbReference>
<dbReference type="Gene3D" id="3.40.50.1390">
    <property type="entry name" value="Resolvase, N-terminal catalytic domain"/>
    <property type="match status" value="1"/>
</dbReference>
<dbReference type="InterPro" id="IPR025827">
    <property type="entry name" value="Zn_ribbon_recom_dom"/>
</dbReference>
<dbReference type="InterPro" id="IPR011109">
    <property type="entry name" value="DNA_bind_recombinase_dom"/>
</dbReference>
<dbReference type="PANTHER" id="PTHR30461:SF2">
    <property type="entry name" value="SERINE RECOMBINASE PINE-RELATED"/>
    <property type="match status" value="1"/>
</dbReference>
<keyword evidence="3" id="KW-0175">Coiled coil</keyword>
<dbReference type="InterPro" id="IPR036162">
    <property type="entry name" value="Resolvase-like_N_sf"/>
</dbReference>
<evidence type="ECO:0000313" key="6">
    <source>
        <dbReference type="EMBL" id="GLQ90651.1"/>
    </source>
</evidence>
<name>A0ABQ5XJ40_9GAMM</name>
<dbReference type="EMBL" id="BSOA01000050">
    <property type="protein sequence ID" value="GLQ90651.1"/>
    <property type="molecule type" value="Genomic_DNA"/>
</dbReference>
<keyword evidence="7" id="KW-1185">Reference proteome</keyword>
<dbReference type="InterPro" id="IPR038109">
    <property type="entry name" value="DNA_bind_recomb_sf"/>
</dbReference>
<feature type="coiled-coil region" evidence="3">
    <location>
        <begin position="434"/>
        <end position="461"/>
    </location>
</feature>
<evidence type="ECO:0000256" key="3">
    <source>
        <dbReference type="SAM" id="Coils"/>
    </source>
</evidence>
<accession>A0ABQ5XJ40</accession>
<feature type="domain" description="Recombinase" evidence="5">
    <location>
        <begin position="178"/>
        <end position="304"/>
    </location>
</feature>
<evidence type="ECO:0000259" key="4">
    <source>
        <dbReference type="PROSITE" id="PS51736"/>
    </source>
</evidence>
<reference evidence="7" key="1">
    <citation type="journal article" date="2019" name="Int. J. Syst. Evol. Microbiol.">
        <title>The Global Catalogue of Microorganisms (GCM) 10K type strain sequencing project: providing services to taxonomists for standard genome sequencing and annotation.</title>
        <authorList>
            <consortium name="The Broad Institute Genomics Platform"/>
            <consortium name="The Broad Institute Genome Sequencing Center for Infectious Disease"/>
            <person name="Wu L."/>
            <person name="Ma J."/>
        </authorList>
    </citation>
    <scope>NUCLEOTIDE SEQUENCE [LARGE SCALE GENOMIC DNA]</scope>
    <source>
        <strain evidence="7">NBRC 111981</strain>
    </source>
</reference>
<keyword evidence="1" id="KW-0238">DNA-binding</keyword>
<evidence type="ECO:0000259" key="5">
    <source>
        <dbReference type="PROSITE" id="PS51737"/>
    </source>
</evidence>
<dbReference type="CDD" id="cd00338">
    <property type="entry name" value="Ser_Recombinase"/>
    <property type="match status" value="1"/>
</dbReference>
<comment type="caution">
    <text evidence="6">The sequence shown here is derived from an EMBL/GenBank/DDBJ whole genome shotgun (WGS) entry which is preliminary data.</text>
</comment>
<dbReference type="SMART" id="SM00857">
    <property type="entry name" value="Resolvase"/>
    <property type="match status" value="1"/>
</dbReference>
<organism evidence="6 7">
    <name type="scientific">Dyella flagellata</name>
    <dbReference type="NCBI Taxonomy" id="1867833"/>
    <lineage>
        <taxon>Bacteria</taxon>
        <taxon>Pseudomonadati</taxon>
        <taxon>Pseudomonadota</taxon>
        <taxon>Gammaproteobacteria</taxon>
        <taxon>Lysobacterales</taxon>
        <taxon>Rhodanobacteraceae</taxon>
        <taxon>Dyella</taxon>
    </lineage>
</organism>
<evidence type="ECO:0000313" key="7">
    <source>
        <dbReference type="Proteomes" id="UP001156627"/>
    </source>
</evidence>
<sequence length="581" mass="65139">MPKGYVYVRYSTVEQGQGDSVERQLRLARQFAESRTDLHIEIDEDVTFIDRGVSSFTGDNLAADKALGQFLAAVDRGEILSGSFLLVESLDRLSRQEIAPAQRVFLNILNRGITVATTSPVEVRVYDSKAGLIDLIVMLTHMERAHAESALKSKRVKAAWDRKRDKARDKAIITRVCPQWLTVSPDGTHFIVNEERAEVVRKIFACAESMGYQSIARYLNETGVRPFSPRSKGWQSSRIVKILLSPAVIGTFQPGSITHVQTDDGLRRRVAHEGVPIENYYPAIIDVDLFNRVQVQKASRAKHASGRKGKAIRNLFSHVATCGSCGNNMVLVQKGPAHGAEKYLVCSIARRGAGCAYYSWPYDPLEEAFLNYCQNIDLSEITYEGSPNNKLVQLRKKVLALRGSKVTEAGVIERLMADVGKNGGVMPKAVQTYLLKAEDKLENLTEELKSTELELAQEEERLRERKSFKDMFGNVMSQLESASTPEKLRLRAGLQRIIRSAVTKMELFRSPPEHQAEWRNTFGKDIPTINRVCVVAFQVGIEKLLFFSHRKLVYVLDKDDDFPFALNGQNVTLTVDIKGDS</sequence>
<dbReference type="Gene3D" id="3.90.1750.20">
    <property type="entry name" value="Putative Large Serine Recombinase, Chain B, Domain 2"/>
    <property type="match status" value="1"/>
</dbReference>
<feature type="domain" description="Resolvase/invertase-type recombinase catalytic" evidence="4">
    <location>
        <begin position="3"/>
        <end position="167"/>
    </location>
</feature>
<evidence type="ECO:0000256" key="2">
    <source>
        <dbReference type="ARBA" id="ARBA00023172"/>
    </source>
</evidence>
<keyword evidence="2" id="KW-0233">DNA recombination</keyword>
<proteinExistence type="predicted"/>
<dbReference type="PANTHER" id="PTHR30461">
    <property type="entry name" value="DNA-INVERTASE FROM LAMBDOID PROPHAGE"/>
    <property type="match status" value="1"/>
</dbReference>
<dbReference type="Pfam" id="PF07508">
    <property type="entry name" value="Recombinase"/>
    <property type="match status" value="1"/>
</dbReference>
<dbReference type="InterPro" id="IPR050639">
    <property type="entry name" value="SSR_resolvase"/>
</dbReference>
<dbReference type="SUPFAM" id="SSF53041">
    <property type="entry name" value="Resolvase-like"/>
    <property type="match status" value="1"/>
</dbReference>
<dbReference type="PROSITE" id="PS51737">
    <property type="entry name" value="RECOMBINASE_DNA_BIND"/>
    <property type="match status" value="1"/>
</dbReference>
<gene>
    <name evidence="6" type="ORF">GCM10007898_42270</name>
</gene>
<dbReference type="Pfam" id="PF00239">
    <property type="entry name" value="Resolvase"/>
    <property type="match status" value="1"/>
</dbReference>
<dbReference type="InterPro" id="IPR006119">
    <property type="entry name" value="Resolv_N"/>
</dbReference>
<dbReference type="Proteomes" id="UP001156627">
    <property type="component" value="Unassembled WGS sequence"/>
</dbReference>